<dbReference type="EMBL" id="JBEYBF010000030">
    <property type="protein sequence ID" value="MEU1955976.1"/>
    <property type="molecule type" value="Genomic_DNA"/>
</dbReference>
<reference evidence="1 2" key="1">
    <citation type="submission" date="2024-06" db="EMBL/GenBank/DDBJ databases">
        <title>The Natural Products Discovery Center: Release of the First 8490 Sequenced Strains for Exploring Actinobacteria Biosynthetic Diversity.</title>
        <authorList>
            <person name="Kalkreuter E."/>
            <person name="Kautsar S.A."/>
            <person name="Yang D."/>
            <person name="Bader C.D."/>
            <person name="Teijaro C.N."/>
            <person name="Fluegel L."/>
            <person name="Davis C.M."/>
            <person name="Simpson J.R."/>
            <person name="Lauterbach L."/>
            <person name="Steele A.D."/>
            <person name="Gui C."/>
            <person name="Meng S."/>
            <person name="Li G."/>
            <person name="Viehrig K."/>
            <person name="Ye F."/>
            <person name="Su P."/>
            <person name="Kiefer A.F."/>
            <person name="Nichols A."/>
            <person name="Cepeda A.J."/>
            <person name="Yan W."/>
            <person name="Fan B."/>
            <person name="Jiang Y."/>
            <person name="Adhikari A."/>
            <person name="Zheng C.-J."/>
            <person name="Schuster L."/>
            <person name="Cowan T.M."/>
            <person name="Smanski M.J."/>
            <person name="Chevrette M.G."/>
            <person name="De Carvalho L.P.S."/>
            <person name="Shen B."/>
        </authorList>
    </citation>
    <scope>NUCLEOTIDE SEQUENCE [LARGE SCALE GENOMIC DNA]</scope>
    <source>
        <strain evidence="1 2">NPDC019708</strain>
    </source>
</reference>
<dbReference type="RefSeq" id="WP_356959255.1">
    <property type="nucleotide sequence ID" value="NZ_JBEYBD010000026.1"/>
</dbReference>
<gene>
    <name evidence="1" type="ORF">ABZ510_29480</name>
</gene>
<proteinExistence type="predicted"/>
<evidence type="ECO:0000313" key="1">
    <source>
        <dbReference type="EMBL" id="MEU1955976.1"/>
    </source>
</evidence>
<organism evidence="1 2">
    <name type="scientific">Nocardia rhamnosiphila</name>
    <dbReference type="NCBI Taxonomy" id="426716"/>
    <lineage>
        <taxon>Bacteria</taxon>
        <taxon>Bacillati</taxon>
        <taxon>Actinomycetota</taxon>
        <taxon>Actinomycetes</taxon>
        <taxon>Mycobacteriales</taxon>
        <taxon>Nocardiaceae</taxon>
        <taxon>Nocardia</taxon>
    </lineage>
</organism>
<protein>
    <submittedName>
        <fullName evidence="1">Glycolipid-binding domain-containing protein</fullName>
    </submittedName>
</protein>
<sequence>MSSFAELPATAAWSHRDARSGFEVVHLRQDDNGHHMDGCTSAVEDGQAWFVRYEITVDSDWATRAARITGRSPTGWHTVLIESDGAGRWLIDGMAAPKLDGCLDVDLESSAMTNMLPVHRLGLPVDGRAAAPAVYVRATDLSVERLEQEYRRTADDGSRQCYEYSAPAFDFACRLVYDVSGLVLSYPGIAIRVA</sequence>
<dbReference type="Proteomes" id="UP001550628">
    <property type="component" value="Unassembled WGS sequence"/>
</dbReference>
<evidence type="ECO:0000313" key="2">
    <source>
        <dbReference type="Proteomes" id="UP001550628"/>
    </source>
</evidence>
<keyword evidence="2" id="KW-1185">Reference proteome</keyword>
<name>A0ABV2WYN6_9NOCA</name>
<dbReference type="SUPFAM" id="SSF159275">
    <property type="entry name" value="PA1994-like"/>
    <property type="match status" value="1"/>
</dbReference>
<comment type="caution">
    <text evidence="1">The sequence shown here is derived from an EMBL/GenBank/DDBJ whole genome shotgun (WGS) entry which is preliminary data.</text>
</comment>
<dbReference type="Pfam" id="PF06475">
    <property type="entry name" value="Glycolipid_bind"/>
    <property type="match status" value="1"/>
</dbReference>
<accession>A0ABV2WYN6</accession>
<dbReference type="InterPro" id="IPR009467">
    <property type="entry name" value="Glycolipid-bd_prot_put"/>
</dbReference>